<comment type="caution">
    <text evidence="1">The sequence shown here is derived from an EMBL/GenBank/DDBJ whole genome shotgun (WGS) entry which is preliminary data.</text>
</comment>
<dbReference type="Proteomes" id="UP001500571">
    <property type="component" value="Unassembled WGS sequence"/>
</dbReference>
<organism evidence="1 2">
    <name type="scientific">Nocardioides panacihumi</name>
    <dbReference type="NCBI Taxonomy" id="400774"/>
    <lineage>
        <taxon>Bacteria</taxon>
        <taxon>Bacillati</taxon>
        <taxon>Actinomycetota</taxon>
        <taxon>Actinomycetes</taxon>
        <taxon>Propionibacteriales</taxon>
        <taxon>Nocardioidaceae</taxon>
        <taxon>Nocardioides</taxon>
    </lineage>
</organism>
<evidence type="ECO:0000313" key="2">
    <source>
        <dbReference type="Proteomes" id="UP001500571"/>
    </source>
</evidence>
<sequence>MTEDQTYGGDEPVRTGVPAVDAVLDDVDTAADLPVDEQVAVFERAHERLRRALDGQADEPS</sequence>
<protein>
    <submittedName>
        <fullName evidence="1">Uncharacterized protein</fullName>
    </submittedName>
</protein>
<accession>A0ABP5DB94</accession>
<gene>
    <name evidence="1" type="ORF">GCM10009798_41390</name>
</gene>
<proteinExistence type="predicted"/>
<dbReference type="RefSeq" id="WP_344048199.1">
    <property type="nucleotide sequence ID" value="NZ_BAAAPB010000005.1"/>
</dbReference>
<evidence type="ECO:0000313" key="1">
    <source>
        <dbReference type="EMBL" id="GAA1975845.1"/>
    </source>
</evidence>
<name>A0ABP5DB94_9ACTN</name>
<keyword evidence="2" id="KW-1185">Reference proteome</keyword>
<reference evidence="2" key="1">
    <citation type="journal article" date="2019" name="Int. J. Syst. Evol. Microbiol.">
        <title>The Global Catalogue of Microorganisms (GCM) 10K type strain sequencing project: providing services to taxonomists for standard genome sequencing and annotation.</title>
        <authorList>
            <consortium name="The Broad Institute Genomics Platform"/>
            <consortium name="The Broad Institute Genome Sequencing Center for Infectious Disease"/>
            <person name="Wu L."/>
            <person name="Ma J."/>
        </authorList>
    </citation>
    <scope>NUCLEOTIDE SEQUENCE [LARGE SCALE GENOMIC DNA]</scope>
    <source>
        <strain evidence="2">JCM 15309</strain>
    </source>
</reference>
<dbReference type="EMBL" id="BAAAPB010000005">
    <property type="protein sequence ID" value="GAA1975845.1"/>
    <property type="molecule type" value="Genomic_DNA"/>
</dbReference>